<evidence type="ECO:0000256" key="5">
    <source>
        <dbReference type="ARBA" id="ARBA00034313"/>
    </source>
</evidence>
<dbReference type="PANTHER" id="PTHR35042:SF1">
    <property type="entry name" value="DUF1772-DOMAIN-CONTAINING PROTEIN"/>
    <property type="match status" value="1"/>
</dbReference>
<comment type="caution">
    <text evidence="7">The sequence shown here is derived from an EMBL/GenBank/DDBJ whole genome shotgun (WGS) entry which is preliminary data.</text>
</comment>
<evidence type="ECO:0000256" key="6">
    <source>
        <dbReference type="SAM" id="Phobius"/>
    </source>
</evidence>
<evidence type="ECO:0000313" key="8">
    <source>
        <dbReference type="Proteomes" id="UP001309876"/>
    </source>
</evidence>
<keyword evidence="4 6" id="KW-0472">Membrane</keyword>
<keyword evidence="8" id="KW-1185">Reference proteome</keyword>
<keyword evidence="3 6" id="KW-1133">Transmembrane helix</keyword>
<dbReference type="GO" id="GO:0016020">
    <property type="term" value="C:membrane"/>
    <property type="evidence" value="ECO:0007669"/>
    <property type="project" value="UniProtKB-SubCell"/>
</dbReference>
<organism evidence="7 8">
    <name type="scientific">Lithohypha guttulata</name>
    <dbReference type="NCBI Taxonomy" id="1690604"/>
    <lineage>
        <taxon>Eukaryota</taxon>
        <taxon>Fungi</taxon>
        <taxon>Dikarya</taxon>
        <taxon>Ascomycota</taxon>
        <taxon>Pezizomycotina</taxon>
        <taxon>Eurotiomycetes</taxon>
        <taxon>Chaetothyriomycetidae</taxon>
        <taxon>Chaetothyriales</taxon>
        <taxon>Trichomeriaceae</taxon>
        <taxon>Lithohypha</taxon>
    </lineage>
</organism>
<name>A0AAN7QPN7_9EURO</name>
<accession>A0AAN7QPN7</accession>
<feature type="transmembrane region" description="Helical" evidence="6">
    <location>
        <begin position="207"/>
        <end position="225"/>
    </location>
</feature>
<comment type="similarity">
    <text evidence="5">Belongs to the anthrone oxygenase family.</text>
</comment>
<dbReference type="EMBL" id="JAVRRJ010000012">
    <property type="protein sequence ID" value="KAK5080747.1"/>
    <property type="molecule type" value="Genomic_DNA"/>
</dbReference>
<dbReference type="AlphaFoldDB" id="A0AAN7QPN7"/>
<protein>
    <submittedName>
        <fullName evidence="7">Uncharacterized protein</fullName>
    </submittedName>
</protein>
<evidence type="ECO:0000313" key="7">
    <source>
        <dbReference type="EMBL" id="KAK5080747.1"/>
    </source>
</evidence>
<feature type="transmembrane region" description="Helical" evidence="6">
    <location>
        <begin position="124"/>
        <end position="144"/>
    </location>
</feature>
<evidence type="ECO:0000256" key="1">
    <source>
        <dbReference type="ARBA" id="ARBA00004141"/>
    </source>
</evidence>
<comment type="subcellular location">
    <subcellularLocation>
        <location evidence="1">Membrane</location>
        <topology evidence="1">Multi-pass membrane protein</topology>
    </subcellularLocation>
</comment>
<evidence type="ECO:0000256" key="2">
    <source>
        <dbReference type="ARBA" id="ARBA00022692"/>
    </source>
</evidence>
<evidence type="ECO:0000256" key="4">
    <source>
        <dbReference type="ARBA" id="ARBA00023136"/>
    </source>
</evidence>
<dbReference type="Proteomes" id="UP001309876">
    <property type="component" value="Unassembled WGS sequence"/>
</dbReference>
<keyword evidence="2 6" id="KW-0812">Transmembrane</keyword>
<proteinExistence type="inferred from homology"/>
<dbReference type="PANTHER" id="PTHR35042">
    <property type="entry name" value="ANTHRONE OXYGENASE ENCC"/>
    <property type="match status" value="1"/>
</dbReference>
<sequence>MDHEKLLLLAKVAGLTSSGIFSGYTWALSRATVPAIVDYGSGDEAVMLAQWRYQYVDGAAFSRPCCLINALSFGYLAYQGRVHHNECYGNLGCCAGAIHEVVVLIHARLAGNVVTPNLGIPLQYLYIIAAIASASGVPWALTLLRRTNGALSIRSKRLAGPYNDPISQPLCITYASHEQGAMKRESDDPKYKTAKALINRWKWHNDLRTALLILGTIVGAIAVVLDL</sequence>
<reference evidence="7 8" key="1">
    <citation type="submission" date="2023-08" db="EMBL/GenBank/DDBJ databases">
        <title>Black Yeasts Isolated from many extreme environments.</title>
        <authorList>
            <person name="Coleine C."/>
            <person name="Stajich J.E."/>
            <person name="Selbmann L."/>
        </authorList>
    </citation>
    <scope>NUCLEOTIDE SEQUENCE [LARGE SCALE GENOMIC DNA]</scope>
    <source>
        <strain evidence="7 8">CCFEE 5910</strain>
    </source>
</reference>
<gene>
    <name evidence="7" type="ORF">LTR05_008452</name>
</gene>
<evidence type="ECO:0000256" key="3">
    <source>
        <dbReference type="ARBA" id="ARBA00022989"/>
    </source>
</evidence>